<reference evidence="1" key="1">
    <citation type="journal article" date="2014" name="Front. Microbiol.">
        <title>High frequency of phylogenetically diverse reductive dehalogenase-homologous genes in deep subseafloor sedimentary metagenomes.</title>
        <authorList>
            <person name="Kawai M."/>
            <person name="Futagami T."/>
            <person name="Toyoda A."/>
            <person name="Takaki Y."/>
            <person name="Nishi S."/>
            <person name="Hori S."/>
            <person name="Arai W."/>
            <person name="Tsubouchi T."/>
            <person name="Morono Y."/>
            <person name="Uchiyama I."/>
            <person name="Ito T."/>
            <person name="Fujiyama A."/>
            <person name="Inagaki F."/>
            <person name="Takami H."/>
        </authorList>
    </citation>
    <scope>NUCLEOTIDE SEQUENCE</scope>
    <source>
        <strain evidence="1">Expedition CK06-06</strain>
    </source>
</reference>
<evidence type="ECO:0000313" key="1">
    <source>
        <dbReference type="EMBL" id="GAG80976.1"/>
    </source>
</evidence>
<proteinExistence type="predicted"/>
<comment type="caution">
    <text evidence="1">The sequence shown here is derived from an EMBL/GenBank/DDBJ whole genome shotgun (WGS) entry which is preliminary data.</text>
</comment>
<name>X1C9G2_9ZZZZ</name>
<dbReference type="AlphaFoldDB" id="X1C9G2"/>
<gene>
    <name evidence="1" type="ORF">S01H4_29529</name>
</gene>
<feature type="non-terminal residue" evidence="1">
    <location>
        <position position="43"/>
    </location>
</feature>
<protein>
    <submittedName>
        <fullName evidence="1">Uncharacterized protein</fullName>
    </submittedName>
</protein>
<dbReference type="EMBL" id="BART01015166">
    <property type="protein sequence ID" value="GAG80976.1"/>
    <property type="molecule type" value="Genomic_DNA"/>
</dbReference>
<sequence length="43" mass="4895">MINKLEVIDKVNLEKLEALSNKQVLKIVNEFVTLCKPSKVIVI</sequence>
<organism evidence="1">
    <name type="scientific">marine sediment metagenome</name>
    <dbReference type="NCBI Taxonomy" id="412755"/>
    <lineage>
        <taxon>unclassified sequences</taxon>
        <taxon>metagenomes</taxon>
        <taxon>ecological metagenomes</taxon>
    </lineage>
</organism>
<accession>X1C9G2</accession>